<dbReference type="AlphaFoldDB" id="A0A0M6WK74"/>
<dbReference type="Proteomes" id="UP000049828">
    <property type="component" value="Unassembled WGS sequence"/>
</dbReference>
<keyword evidence="2" id="KW-1185">Reference proteome</keyword>
<reference evidence="2" key="1">
    <citation type="submission" date="2015-05" db="EMBL/GenBank/DDBJ databases">
        <authorList>
            <consortium name="Pathogen Informatics"/>
        </authorList>
    </citation>
    <scope>NUCLEOTIDE SEQUENCE [LARGE SCALE GENOMIC DNA]</scope>
    <source>
        <strain evidence="2">L1-83</strain>
    </source>
</reference>
<organism evidence="1 2">
    <name type="scientific">Roseburia inulinivorans</name>
    <dbReference type="NCBI Taxonomy" id="360807"/>
    <lineage>
        <taxon>Bacteria</taxon>
        <taxon>Bacillati</taxon>
        <taxon>Bacillota</taxon>
        <taxon>Clostridia</taxon>
        <taxon>Lachnospirales</taxon>
        <taxon>Lachnospiraceae</taxon>
        <taxon>Roseburia</taxon>
    </lineage>
</organism>
<name>A0A0M6WK74_9FIRM</name>
<sequence length="142" mass="16518">MDIIDKLLETPCYIMDFLPKQVPMNCGGQFFEVETYLLNHYDYCGLRDRFVGVILKAMCYYPVSVHWGKWIEQPTPEQVTKIIDTILESHSGDVNILFTSKDVLLQFGWDCLNISIYNPDEEMCMLFEKIAASEGLFWRKSA</sequence>
<protein>
    <submittedName>
        <fullName evidence="1">Uncharacterized protein</fullName>
    </submittedName>
</protein>
<dbReference type="EMBL" id="CVRS01000066">
    <property type="protein sequence ID" value="CRL36845.1"/>
    <property type="molecule type" value="Genomic_DNA"/>
</dbReference>
<proteinExistence type="predicted"/>
<evidence type="ECO:0000313" key="2">
    <source>
        <dbReference type="Proteomes" id="UP000049828"/>
    </source>
</evidence>
<gene>
    <name evidence="1" type="ORF">RIL183_20281</name>
</gene>
<dbReference type="OrthoDB" id="1821208at2"/>
<accession>A0A0M6WK74</accession>
<dbReference type="RefSeq" id="WP_156337715.1">
    <property type="nucleotide sequence ID" value="NZ_CVRS01000066.1"/>
</dbReference>
<evidence type="ECO:0000313" key="1">
    <source>
        <dbReference type="EMBL" id="CRL36845.1"/>
    </source>
</evidence>